<comment type="caution">
    <text evidence="1">The sequence shown here is derived from an EMBL/GenBank/DDBJ whole genome shotgun (WGS) entry which is preliminary data.</text>
</comment>
<dbReference type="EMBL" id="BOOF01000058">
    <property type="protein sequence ID" value="GIH66692.1"/>
    <property type="molecule type" value="Genomic_DNA"/>
</dbReference>
<gene>
    <name evidence="1" type="ORF">Msi02_75090</name>
</gene>
<organism evidence="1 2">
    <name type="scientific">Microbispora siamensis</name>
    <dbReference type="NCBI Taxonomy" id="564413"/>
    <lineage>
        <taxon>Bacteria</taxon>
        <taxon>Bacillati</taxon>
        <taxon>Actinomycetota</taxon>
        <taxon>Actinomycetes</taxon>
        <taxon>Streptosporangiales</taxon>
        <taxon>Streptosporangiaceae</taxon>
        <taxon>Microbispora</taxon>
    </lineage>
</organism>
<accession>A0ABQ4GZ51</accession>
<protein>
    <submittedName>
        <fullName evidence="1">Uncharacterized protein</fullName>
    </submittedName>
</protein>
<reference evidence="1 2" key="1">
    <citation type="submission" date="2021-01" db="EMBL/GenBank/DDBJ databases">
        <title>Whole genome shotgun sequence of Microbispora siamensis NBRC 104113.</title>
        <authorList>
            <person name="Komaki H."/>
            <person name="Tamura T."/>
        </authorList>
    </citation>
    <scope>NUCLEOTIDE SEQUENCE [LARGE SCALE GENOMIC DNA]</scope>
    <source>
        <strain evidence="1 2">NBRC 104113</strain>
    </source>
</reference>
<dbReference type="Proteomes" id="UP000660454">
    <property type="component" value="Unassembled WGS sequence"/>
</dbReference>
<proteinExistence type="predicted"/>
<dbReference type="RefSeq" id="WP_204052489.1">
    <property type="nucleotide sequence ID" value="NZ_BOOF01000058.1"/>
</dbReference>
<sequence length="100" mass="10976">MGLWEESEVSGEKAASVPVLTVSSLREAFPGWSIWRSSAGRLWATRNGRLTNEDYNRGLCQTIDGDDAAQLAEELRRQAALAGALLDWEAQCPAAWDTSH</sequence>
<keyword evidence="2" id="KW-1185">Reference proteome</keyword>
<name>A0ABQ4GZ51_9ACTN</name>
<evidence type="ECO:0000313" key="1">
    <source>
        <dbReference type="EMBL" id="GIH66692.1"/>
    </source>
</evidence>
<evidence type="ECO:0000313" key="2">
    <source>
        <dbReference type="Proteomes" id="UP000660454"/>
    </source>
</evidence>